<dbReference type="RefSeq" id="WP_125671683.1">
    <property type="nucleotide sequence ID" value="NZ_RCOS01000105.1"/>
</dbReference>
<evidence type="ECO:0000313" key="1">
    <source>
        <dbReference type="EMBL" id="RSN73930.1"/>
    </source>
</evidence>
<sequence>MSSLRYEGLCVKLENIDKKKGLFNRASSLWIFLATHGMWNSDIEGNEVRAVVDSCTGEVSLVLSHKNYELIRALEANPIFHMNVERFVILKEEEGAASPKGGHIRMKRGEIKSVGCLETVKVTPLAFHAITSGFHRLGFSYRIVALQQSLAREIAGAIGLGNSQIRTPVDLFSVPEDQEITGSLAAFLSWMMGWSKLNKEARDAELTTSVIEADPSLEELEEGVDMLRRICCGEKIELKVKIEEKNRKALVLTSKLNFSKITNYISKVALGRMNSYIGLQEEIKSKVEGEEFSLAVDFSEQMGPCDIYLLVSILKSADIAEKCREIWLIGTPLSYPTAMYSCFYLERLIEDLKLGIKPKFALSSEDPAVSRTIAERISSGKRKLLYIAAGPTSHVLSFYRTLLERLKEKASAIPLTPRR</sequence>
<evidence type="ECO:0000313" key="2">
    <source>
        <dbReference type="Proteomes" id="UP000277582"/>
    </source>
</evidence>
<name>A0A429GJ76_9CREN</name>
<keyword evidence="2" id="KW-1185">Reference proteome</keyword>
<dbReference type="Proteomes" id="UP000277582">
    <property type="component" value="Unassembled WGS sequence"/>
</dbReference>
<protein>
    <submittedName>
        <fullName evidence="1">Uncharacterized protein</fullName>
    </submittedName>
</protein>
<comment type="caution">
    <text evidence="1">The sequence shown here is derived from an EMBL/GenBank/DDBJ whole genome shotgun (WGS) entry which is preliminary data.</text>
</comment>
<gene>
    <name evidence="1" type="ORF">D6D85_09110</name>
</gene>
<accession>A0A429GJ76</accession>
<dbReference type="EMBL" id="RCOS01000105">
    <property type="protein sequence ID" value="RSN73930.1"/>
    <property type="molecule type" value="Genomic_DNA"/>
</dbReference>
<dbReference type="AlphaFoldDB" id="A0A429GJ76"/>
<reference evidence="1 2" key="1">
    <citation type="submission" date="2018-10" db="EMBL/GenBank/DDBJ databases">
        <title>Co-occurring genomic capacity for anaerobic methane metabolism and dissimilatory sulfite reduction discovered in the Korarchaeota.</title>
        <authorList>
            <person name="Mckay L.J."/>
            <person name="Dlakic M."/>
            <person name="Fields M.W."/>
            <person name="Delmont T.O."/>
            <person name="Eren A.M."/>
            <person name="Jay Z.J."/>
            <person name="Klingelsmith K.B."/>
            <person name="Rusch D.B."/>
            <person name="Inskeep W.P."/>
        </authorList>
    </citation>
    <scope>NUCLEOTIDE SEQUENCE [LARGE SCALE GENOMIC DNA]</scope>
    <source>
        <strain evidence="1 2">MDKW</strain>
    </source>
</reference>
<proteinExistence type="predicted"/>
<organism evidence="1 2">
    <name type="scientific">Candidatus Methanodesulfokora washburnensis</name>
    <dbReference type="NCBI Taxonomy" id="2478471"/>
    <lineage>
        <taxon>Archaea</taxon>
        <taxon>Thermoproteota</taxon>
        <taxon>Candidatus Korarchaeia</taxon>
        <taxon>Candidatus Korarchaeia incertae sedis</taxon>
        <taxon>Candidatus Methanodesulfokora</taxon>
    </lineage>
</organism>